<name>A0A1I7GHI5_9BURK</name>
<protein>
    <submittedName>
        <fullName evidence="2">Uncharacterized protein</fullName>
    </submittedName>
</protein>
<reference evidence="3" key="1">
    <citation type="submission" date="2016-10" db="EMBL/GenBank/DDBJ databases">
        <authorList>
            <person name="Varghese N."/>
            <person name="Submissions S."/>
        </authorList>
    </citation>
    <scope>NUCLEOTIDE SEQUENCE [LARGE SCALE GENOMIC DNA]</scope>
    <source>
        <strain evidence="3">CGMCC 1.11014</strain>
    </source>
</reference>
<dbReference type="AlphaFoldDB" id="A0A1I7GHI5"/>
<dbReference type="OrthoDB" id="8759723at2"/>
<gene>
    <name evidence="2" type="ORF">SAMN05216552_1003326</name>
</gene>
<keyword evidence="3" id="KW-1185">Reference proteome</keyword>
<organism evidence="2 3">
    <name type="scientific">Pseudoduganella namucuonensis</name>
    <dbReference type="NCBI Taxonomy" id="1035707"/>
    <lineage>
        <taxon>Bacteria</taxon>
        <taxon>Pseudomonadati</taxon>
        <taxon>Pseudomonadota</taxon>
        <taxon>Betaproteobacteria</taxon>
        <taxon>Burkholderiales</taxon>
        <taxon>Oxalobacteraceae</taxon>
        <taxon>Telluria group</taxon>
        <taxon>Pseudoduganella</taxon>
    </lineage>
</organism>
<dbReference type="RefSeq" id="WP_143132978.1">
    <property type="nucleotide sequence ID" value="NZ_FPBO01000003.1"/>
</dbReference>
<dbReference type="STRING" id="1035707.SAMN05216552_1003326"/>
<dbReference type="EMBL" id="FPBO01000003">
    <property type="protein sequence ID" value="SFU47885.1"/>
    <property type="molecule type" value="Genomic_DNA"/>
</dbReference>
<accession>A0A1I7GHI5</accession>
<proteinExistence type="predicted"/>
<sequence>MTTIHVSLPDELAHDARELGLLDSIALTELLQNEIRRRTFSDFFAISHTLAQESEPPEDPPPRRRRG</sequence>
<dbReference type="Proteomes" id="UP000199391">
    <property type="component" value="Unassembled WGS sequence"/>
</dbReference>
<feature type="region of interest" description="Disordered" evidence="1">
    <location>
        <begin position="48"/>
        <end position="67"/>
    </location>
</feature>
<evidence type="ECO:0000256" key="1">
    <source>
        <dbReference type="SAM" id="MobiDB-lite"/>
    </source>
</evidence>
<evidence type="ECO:0000313" key="2">
    <source>
        <dbReference type="EMBL" id="SFU47885.1"/>
    </source>
</evidence>
<evidence type="ECO:0000313" key="3">
    <source>
        <dbReference type="Proteomes" id="UP000199391"/>
    </source>
</evidence>